<dbReference type="SUPFAM" id="SSF55874">
    <property type="entry name" value="ATPase domain of HSP90 chaperone/DNA topoisomerase II/histidine kinase"/>
    <property type="match status" value="1"/>
</dbReference>
<evidence type="ECO:0000256" key="8">
    <source>
        <dbReference type="ARBA" id="ARBA00022741"/>
    </source>
</evidence>
<dbReference type="PANTHER" id="PTHR45528">
    <property type="entry name" value="SENSOR HISTIDINE KINASE CPXA"/>
    <property type="match status" value="1"/>
</dbReference>
<dbReference type="CDD" id="cd00075">
    <property type="entry name" value="HATPase"/>
    <property type="match status" value="1"/>
</dbReference>
<feature type="transmembrane region" description="Helical" evidence="14">
    <location>
        <begin position="12"/>
        <end position="34"/>
    </location>
</feature>
<evidence type="ECO:0000256" key="2">
    <source>
        <dbReference type="ARBA" id="ARBA00004651"/>
    </source>
</evidence>
<dbReference type="EMBL" id="CACVAX010000041">
    <property type="protein sequence ID" value="CAA6814604.1"/>
    <property type="molecule type" value="Genomic_DNA"/>
</dbReference>
<dbReference type="InterPro" id="IPR036890">
    <property type="entry name" value="HATPase_C_sf"/>
</dbReference>
<dbReference type="InterPro" id="IPR004358">
    <property type="entry name" value="Sig_transdc_His_kin-like_C"/>
</dbReference>
<evidence type="ECO:0000256" key="1">
    <source>
        <dbReference type="ARBA" id="ARBA00000085"/>
    </source>
</evidence>
<dbReference type="Gene3D" id="3.30.565.10">
    <property type="entry name" value="Histidine kinase-like ATPase, C-terminal domain"/>
    <property type="match status" value="1"/>
</dbReference>
<dbReference type="Gene3D" id="1.10.287.130">
    <property type="match status" value="1"/>
</dbReference>
<evidence type="ECO:0000313" key="16">
    <source>
        <dbReference type="EMBL" id="CAA6814604.1"/>
    </source>
</evidence>
<dbReference type="CDD" id="cd00082">
    <property type="entry name" value="HisKA"/>
    <property type="match status" value="1"/>
</dbReference>
<protein>
    <recommendedName>
        <fullName evidence="3">histidine kinase</fullName>
        <ecNumber evidence="3">2.7.13.3</ecNumber>
    </recommendedName>
</protein>
<keyword evidence="6" id="KW-0808">Transferase</keyword>
<keyword evidence="7 14" id="KW-0812">Transmembrane</keyword>
<dbReference type="GO" id="GO:0005524">
    <property type="term" value="F:ATP binding"/>
    <property type="evidence" value="ECO:0007669"/>
    <property type="project" value="UniProtKB-KW"/>
</dbReference>
<accession>A0A6S6T6Q5</accession>
<gene>
    <name evidence="16" type="ORF">HELGO_WM6697</name>
</gene>
<reference evidence="16" key="1">
    <citation type="submission" date="2020-01" db="EMBL/GenBank/DDBJ databases">
        <authorList>
            <person name="Meier V. D."/>
            <person name="Meier V D."/>
        </authorList>
    </citation>
    <scope>NUCLEOTIDE SEQUENCE</scope>
    <source>
        <strain evidence="16">HLG_WM_MAG_04</strain>
    </source>
</reference>
<proteinExistence type="predicted"/>
<dbReference type="GO" id="GO:0005886">
    <property type="term" value="C:plasma membrane"/>
    <property type="evidence" value="ECO:0007669"/>
    <property type="project" value="UniProtKB-SubCell"/>
</dbReference>
<keyword evidence="10" id="KW-0067">ATP-binding</keyword>
<dbReference type="InterPro" id="IPR003661">
    <property type="entry name" value="HisK_dim/P_dom"/>
</dbReference>
<dbReference type="InterPro" id="IPR005467">
    <property type="entry name" value="His_kinase_dom"/>
</dbReference>
<dbReference type="InterPro" id="IPR003594">
    <property type="entry name" value="HATPase_dom"/>
</dbReference>
<dbReference type="EC" id="2.7.13.3" evidence="3"/>
<dbReference type="InterPro" id="IPR036097">
    <property type="entry name" value="HisK_dim/P_sf"/>
</dbReference>
<evidence type="ECO:0000259" key="15">
    <source>
        <dbReference type="PROSITE" id="PS50109"/>
    </source>
</evidence>
<evidence type="ECO:0000256" key="5">
    <source>
        <dbReference type="ARBA" id="ARBA00022553"/>
    </source>
</evidence>
<evidence type="ECO:0000256" key="7">
    <source>
        <dbReference type="ARBA" id="ARBA00022692"/>
    </source>
</evidence>
<dbReference type="InterPro" id="IPR050398">
    <property type="entry name" value="HssS/ArlS-like"/>
</dbReference>
<dbReference type="SUPFAM" id="SSF47384">
    <property type="entry name" value="Homodimeric domain of signal transducing histidine kinase"/>
    <property type="match status" value="1"/>
</dbReference>
<dbReference type="SMART" id="SM00387">
    <property type="entry name" value="HATPase_c"/>
    <property type="match status" value="1"/>
</dbReference>
<dbReference type="PANTHER" id="PTHR45528:SF1">
    <property type="entry name" value="SENSOR HISTIDINE KINASE CPXA"/>
    <property type="match status" value="1"/>
</dbReference>
<dbReference type="Pfam" id="PF02518">
    <property type="entry name" value="HATPase_c"/>
    <property type="match status" value="1"/>
</dbReference>
<keyword evidence="9 16" id="KW-0418">Kinase</keyword>
<keyword evidence="13 14" id="KW-0472">Membrane</keyword>
<dbReference type="PRINTS" id="PR00344">
    <property type="entry name" value="BCTRLSENSOR"/>
</dbReference>
<keyword evidence="8" id="KW-0547">Nucleotide-binding</keyword>
<organism evidence="16">
    <name type="scientific">uncultured Sulfurovum sp</name>
    <dbReference type="NCBI Taxonomy" id="269237"/>
    <lineage>
        <taxon>Bacteria</taxon>
        <taxon>Pseudomonadati</taxon>
        <taxon>Campylobacterota</taxon>
        <taxon>Epsilonproteobacteria</taxon>
        <taxon>Campylobacterales</taxon>
        <taxon>Sulfurovaceae</taxon>
        <taxon>Sulfurovum</taxon>
        <taxon>environmental samples</taxon>
    </lineage>
</organism>
<keyword evidence="12" id="KW-0902">Two-component regulatory system</keyword>
<keyword evidence="11 14" id="KW-1133">Transmembrane helix</keyword>
<evidence type="ECO:0000256" key="14">
    <source>
        <dbReference type="SAM" id="Phobius"/>
    </source>
</evidence>
<sequence>MYLTKEERRTLLQFLLLYLCSSFILFAIIAYLFYESESKAFYEKTRNIMQMNASVLSAKIIHAHMSGEKFSLEEVVLKYQGRIGFYDKNNKPLVTSINLNIDFNKNLYEDKKNMILVDSSTLGHLGVEHIVIEKEGIQKDMSKLQYQILFYLLVIYIFLTIVGYFLAKLFIQPIQQKRIQLDNFIKDSTHELNTPITALMLSVNAPKLNSPQNLERIKLSAKRVSEIHKDLTYLMLERSKELVIEKLCLNTILKEELSYLSLLAEKKKISIVLEDKNQIYFKIDKESFVRLIHNLINNAIKYNKVKGEIKITLVDNLLFIKDTGIGIKNKDKEAIYERFYRGNNEVGGFGLGLNIVHKVCKAYCIGIQLETKVGEGTTFVLKF</sequence>
<evidence type="ECO:0000256" key="10">
    <source>
        <dbReference type="ARBA" id="ARBA00022840"/>
    </source>
</evidence>
<feature type="transmembrane region" description="Helical" evidence="14">
    <location>
        <begin position="148"/>
        <end position="167"/>
    </location>
</feature>
<keyword evidence="5" id="KW-0597">Phosphoprotein</keyword>
<dbReference type="GO" id="GO:0000155">
    <property type="term" value="F:phosphorelay sensor kinase activity"/>
    <property type="evidence" value="ECO:0007669"/>
    <property type="project" value="InterPro"/>
</dbReference>
<evidence type="ECO:0000256" key="6">
    <source>
        <dbReference type="ARBA" id="ARBA00022679"/>
    </source>
</evidence>
<evidence type="ECO:0000256" key="11">
    <source>
        <dbReference type="ARBA" id="ARBA00022989"/>
    </source>
</evidence>
<feature type="domain" description="Histidine kinase" evidence="15">
    <location>
        <begin position="187"/>
        <end position="383"/>
    </location>
</feature>
<dbReference type="PROSITE" id="PS50109">
    <property type="entry name" value="HIS_KIN"/>
    <property type="match status" value="1"/>
</dbReference>
<comment type="catalytic activity">
    <reaction evidence="1">
        <text>ATP + protein L-histidine = ADP + protein N-phospho-L-histidine.</text>
        <dbReference type="EC" id="2.7.13.3"/>
    </reaction>
</comment>
<evidence type="ECO:0000256" key="13">
    <source>
        <dbReference type="ARBA" id="ARBA00023136"/>
    </source>
</evidence>
<evidence type="ECO:0000256" key="9">
    <source>
        <dbReference type="ARBA" id="ARBA00022777"/>
    </source>
</evidence>
<comment type="subcellular location">
    <subcellularLocation>
        <location evidence="2">Cell membrane</location>
        <topology evidence="2">Multi-pass membrane protein</topology>
    </subcellularLocation>
</comment>
<dbReference type="SMART" id="SM00388">
    <property type="entry name" value="HisKA"/>
    <property type="match status" value="1"/>
</dbReference>
<evidence type="ECO:0000256" key="4">
    <source>
        <dbReference type="ARBA" id="ARBA00022475"/>
    </source>
</evidence>
<keyword evidence="4" id="KW-1003">Cell membrane</keyword>
<evidence type="ECO:0000256" key="3">
    <source>
        <dbReference type="ARBA" id="ARBA00012438"/>
    </source>
</evidence>
<evidence type="ECO:0000256" key="12">
    <source>
        <dbReference type="ARBA" id="ARBA00023012"/>
    </source>
</evidence>
<name>A0A6S6T6Q5_9BACT</name>
<dbReference type="AlphaFoldDB" id="A0A6S6T6Q5"/>